<evidence type="ECO:0000313" key="2">
    <source>
        <dbReference type="EMBL" id="CAH2210321.1"/>
    </source>
</evidence>
<dbReference type="Proteomes" id="UP000838756">
    <property type="component" value="Unassembled WGS sequence"/>
</dbReference>
<reference evidence="2" key="1">
    <citation type="submission" date="2022-03" db="EMBL/GenBank/DDBJ databases">
        <authorList>
            <person name="Lindestad O."/>
        </authorList>
    </citation>
    <scope>NUCLEOTIDE SEQUENCE</scope>
</reference>
<protein>
    <submittedName>
        <fullName evidence="2">Jg5395 protein</fullName>
    </submittedName>
</protein>
<proteinExistence type="predicted"/>
<dbReference type="EMBL" id="CAKXAJ010007177">
    <property type="protein sequence ID" value="CAH2210321.1"/>
    <property type="molecule type" value="Genomic_DNA"/>
</dbReference>
<feature type="non-terminal residue" evidence="2">
    <location>
        <position position="1"/>
    </location>
</feature>
<name>A0A8S4QIJ9_9NEOP</name>
<evidence type="ECO:0000256" key="1">
    <source>
        <dbReference type="SAM" id="MobiDB-lite"/>
    </source>
</evidence>
<accession>A0A8S4QIJ9</accession>
<comment type="caution">
    <text evidence="2">The sequence shown here is derived from an EMBL/GenBank/DDBJ whole genome shotgun (WGS) entry which is preliminary data.</text>
</comment>
<feature type="region of interest" description="Disordered" evidence="1">
    <location>
        <begin position="47"/>
        <end position="66"/>
    </location>
</feature>
<sequence length="92" mass="9894">ACEIYPSTLGRLFGLRFYSSYQPDSRLTAQSLGAWYIDVSWLTMLPPPEAAEQPSEDRLGGPAEAGDSDAAYELLVDLSASEPGIDSLLGEP</sequence>
<organism evidence="2 3">
    <name type="scientific">Pararge aegeria aegeria</name>
    <dbReference type="NCBI Taxonomy" id="348720"/>
    <lineage>
        <taxon>Eukaryota</taxon>
        <taxon>Metazoa</taxon>
        <taxon>Ecdysozoa</taxon>
        <taxon>Arthropoda</taxon>
        <taxon>Hexapoda</taxon>
        <taxon>Insecta</taxon>
        <taxon>Pterygota</taxon>
        <taxon>Neoptera</taxon>
        <taxon>Endopterygota</taxon>
        <taxon>Lepidoptera</taxon>
        <taxon>Glossata</taxon>
        <taxon>Ditrysia</taxon>
        <taxon>Papilionoidea</taxon>
        <taxon>Nymphalidae</taxon>
        <taxon>Satyrinae</taxon>
        <taxon>Satyrini</taxon>
        <taxon>Parargina</taxon>
        <taxon>Pararge</taxon>
    </lineage>
</organism>
<keyword evidence="3" id="KW-1185">Reference proteome</keyword>
<evidence type="ECO:0000313" key="3">
    <source>
        <dbReference type="Proteomes" id="UP000838756"/>
    </source>
</evidence>
<gene>
    <name evidence="2" type="primary">jg5395</name>
    <name evidence="2" type="ORF">PAEG_LOCUS2231</name>
</gene>
<dbReference type="AlphaFoldDB" id="A0A8S4QIJ9"/>